<evidence type="ECO:0000313" key="2">
    <source>
        <dbReference type="EMBL" id="AWD90796.1"/>
    </source>
</evidence>
<organism evidence="2 3">
    <name type="scientific">Burkholderia phage vB_BmuP_KL4</name>
    <dbReference type="NCBI Taxonomy" id="2115967"/>
    <lineage>
        <taxon>Viruses</taxon>
        <taxon>Duplodnaviria</taxon>
        <taxon>Heunggongvirae</taxon>
        <taxon>Uroviricota</taxon>
        <taxon>Caudoviricetes</taxon>
        <taxon>Kelquatrovirus</taxon>
        <taxon>Kelquatrovirus KL4</taxon>
    </lineage>
</organism>
<proteinExistence type="predicted"/>
<feature type="compositionally biased region" description="Basic and acidic residues" evidence="1">
    <location>
        <begin position="96"/>
        <end position="107"/>
    </location>
</feature>
<accession>A0A2S1GN41</accession>
<name>A0A2S1GN41_9CAUD</name>
<dbReference type="Proteomes" id="UP000246280">
    <property type="component" value="Segment"/>
</dbReference>
<reference evidence="2 3" key="2">
    <citation type="submission" date="2018-05" db="EMBL/GenBank/DDBJ databases">
        <title>Lysogenic conversion of Stenotrophomonas maltophilia by temperate phage DLP4.</title>
        <authorList>
            <person name="Dennis J."/>
            <person name="Stothard P."/>
        </authorList>
    </citation>
    <scope>NUCLEOTIDE SEQUENCE [LARGE SCALE GENOMIC DNA]</scope>
</reference>
<dbReference type="EMBL" id="MH128984">
    <property type="protein sequence ID" value="AWD90796.1"/>
    <property type="molecule type" value="Genomic_DNA"/>
</dbReference>
<evidence type="ECO:0000256" key="1">
    <source>
        <dbReference type="SAM" id="MobiDB-lite"/>
    </source>
</evidence>
<dbReference type="RefSeq" id="YP_009800720.1">
    <property type="nucleotide sequence ID" value="NC_047958.1"/>
</dbReference>
<reference evidence="2 3" key="1">
    <citation type="submission" date="2018-03" db="EMBL/GenBank/DDBJ databases">
        <authorList>
            <person name="Keele B.F."/>
        </authorList>
    </citation>
    <scope>NUCLEOTIDE SEQUENCE [LARGE SCALE GENOMIC DNA]</scope>
</reference>
<evidence type="ECO:0000313" key="3">
    <source>
        <dbReference type="Proteomes" id="UP000246280"/>
    </source>
</evidence>
<sequence>MTTTDKSRADALTDAIEQLNGLLDSCENGSKDERREARSAIHSFYRRALLAASPVEQAAAVPTNGIPATLQHDEGAIARCSYCGRYSLDPKTLSDRQPKCDCGEKHGWSGSFKKPGPDAKWSGEAPAPVDERAAEQDDLIGCLLLAGRHPDFAICMEAAKALREARAASATGAEGAPVAWMRIDDPRDCISDAKKRDMIEHAGAPGARLAEKYSIALGVITPAQAAEPVAIPAGWKLVPVAPTFEMCRAMEEAIDAGWKDSIVWARGIAAAPQHPAQADARAEVHEPHSDDVAVDSFSAVMKHKLALARDKGRGGWEACSPADLSRMLREHVEKGDPRDVANFCMMLWHHGSPIVSAPTQQPGHLTMTVEDAMRIVMANWGDKDAIERMFRANLTHPEPRAEVTDTVRVPARVLDLLNIINRDGVLKRAAELQEVYRLTGAVRVGEAS</sequence>
<protein>
    <submittedName>
        <fullName evidence="2">XRE family transcriptional regulator</fullName>
    </submittedName>
</protein>
<feature type="region of interest" description="Disordered" evidence="1">
    <location>
        <begin position="96"/>
        <end position="128"/>
    </location>
</feature>
<keyword evidence="3" id="KW-1185">Reference proteome</keyword>
<dbReference type="GeneID" id="54991223"/>
<dbReference type="KEGG" id="vg:54991223"/>